<sequence>MTPRSLITISAIFFSCNTGHVKTPDAGAVPTQDSPATGTITAVEPPRAIPADTTSSDYFIYLLENEKDLNDHWTKKLNALDDFLLPTYTPFHLSLVRNWIINDSVSVIIFNLGTGTDSDEYLLTVKNKKDIVSKVHIEDAADADVTENNKDYYYMEYQQVDNRKIKLFKHIILNYDTDKEKDSMMAVENWVIRDNGMAVKK</sequence>
<dbReference type="EMBL" id="LVYD01000024">
    <property type="protein sequence ID" value="OQP65268.1"/>
    <property type="molecule type" value="Genomic_DNA"/>
</dbReference>
<gene>
    <name evidence="1" type="ORF">A3860_16490</name>
</gene>
<dbReference type="Proteomes" id="UP000192796">
    <property type="component" value="Unassembled WGS sequence"/>
</dbReference>
<evidence type="ECO:0000313" key="2">
    <source>
        <dbReference type="Proteomes" id="UP000192796"/>
    </source>
</evidence>
<proteinExistence type="predicted"/>
<comment type="caution">
    <text evidence="1">The sequence shown here is derived from an EMBL/GenBank/DDBJ whole genome shotgun (WGS) entry which is preliminary data.</text>
</comment>
<evidence type="ECO:0000313" key="1">
    <source>
        <dbReference type="EMBL" id="OQP65268.1"/>
    </source>
</evidence>
<organism evidence="1 2">
    <name type="scientific">Niastella vici</name>
    <dbReference type="NCBI Taxonomy" id="1703345"/>
    <lineage>
        <taxon>Bacteria</taxon>
        <taxon>Pseudomonadati</taxon>
        <taxon>Bacteroidota</taxon>
        <taxon>Chitinophagia</taxon>
        <taxon>Chitinophagales</taxon>
        <taxon>Chitinophagaceae</taxon>
        <taxon>Niastella</taxon>
    </lineage>
</organism>
<reference evidence="1 2" key="1">
    <citation type="submission" date="2016-03" db="EMBL/GenBank/DDBJ databases">
        <title>Niastella vici sp. nov., isolated from farmland soil.</title>
        <authorList>
            <person name="Chen L."/>
            <person name="Wang D."/>
            <person name="Yang S."/>
            <person name="Wang G."/>
        </authorList>
    </citation>
    <scope>NUCLEOTIDE SEQUENCE [LARGE SCALE GENOMIC DNA]</scope>
    <source>
        <strain evidence="1 2">DJ57</strain>
    </source>
</reference>
<dbReference type="RefSeq" id="WP_081146039.1">
    <property type="nucleotide sequence ID" value="NZ_LVYD01000024.1"/>
</dbReference>
<dbReference type="OrthoDB" id="664054at2"/>
<dbReference type="PROSITE" id="PS51257">
    <property type="entry name" value="PROKAR_LIPOPROTEIN"/>
    <property type="match status" value="1"/>
</dbReference>
<dbReference type="AlphaFoldDB" id="A0A1V9G439"/>
<protein>
    <recommendedName>
        <fullName evidence="3">Lipoprotein</fullName>
    </recommendedName>
</protein>
<keyword evidence="2" id="KW-1185">Reference proteome</keyword>
<accession>A0A1V9G439</accession>
<name>A0A1V9G439_9BACT</name>
<evidence type="ECO:0008006" key="3">
    <source>
        <dbReference type="Google" id="ProtNLM"/>
    </source>
</evidence>
<dbReference type="STRING" id="1703345.A3860_16490"/>